<keyword evidence="1" id="KW-0456">Lyase</keyword>
<dbReference type="Pfam" id="PF04909">
    <property type="entry name" value="Amidohydro_2"/>
    <property type="match status" value="1"/>
</dbReference>
<comment type="caution">
    <text evidence="3">The sequence shown here is derived from an EMBL/GenBank/DDBJ whole genome shotgun (WGS) entry which is preliminary data.</text>
</comment>
<gene>
    <name evidence="3" type="ORF">GCM10009808_12270</name>
</gene>
<dbReference type="InterPro" id="IPR032466">
    <property type="entry name" value="Metal_Hydrolase"/>
</dbReference>
<dbReference type="EMBL" id="BAAAPL010000001">
    <property type="protein sequence ID" value="GAA1696486.1"/>
    <property type="molecule type" value="Genomic_DNA"/>
</dbReference>
<dbReference type="Proteomes" id="UP001501690">
    <property type="component" value="Unassembled WGS sequence"/>
</dbReference>
<evidence type="ECO:0000313" key="3">
    <source>
        <dbReference type="EMBL" id="GAA1696486.1"/>
    </source>
</evidence>
<accession>A0ABN2I081</accession>
<dbReference type="PANTHER" id="PTHR21240:SF28">
    <property type="entry name" value="ISO-OROTATE DECARBOXYLASE (EUROFUNG)"/>
    <property type="match status" value="1"/>
</dbReference>
<dbReference type="InterPro" id="IPR006680">
    <property type="entry name" value="Amidohydro-rel"/>
</dbReference>
<organism evidence="3 4">
    <name type="scientific">Microbacterium sediminicola</name>
    <dbReference type="NCBI Taxonomy" id="415210"/>
    <lineage>
        <taxon>Bacteria</taxon>
        <taxon>Bacillati</taxon>
        <taxon>Actinomycetota</taxon>
        <taxon>Actinomycetes</taxon>
        <taxon>Micrococcales</taxon>
        <taxon>Microbacteriaceae</taxon>
        <taxon>Microbacterium</taxon>
    </lineage>
</organism>
<protein>
    <submittedName>
        <fullName evidence="3">Amidohydrolase family protein</fullName>
    </submittedName>
</protein>
<evidence type="ECO:0000256" key="1">
    <source>
        <dbReference type="ARBA" id="ARBA00023239"/>
    </source>
</evidence>
<dbReference type="RefSeq" id="WP_344070458.1">
    <property type="nucleotide sequence ID" value="NZ_BAAAPL010000001.1"/>
</dbReference>
<evidence type="ECO:0000313" key="4">
    <source>
        <dbReference type="Proteomes" id="UP001501690"/>
    </source>
</evidence>
<feature type="domain" description="Amidohydrolase-related" evidence="2">
    <location>
        <begin position="3"/>
        <end position="318"/>
    </location>
</feature>
<keyword evidence="4" id="KW-1185">Reference proteome</keyword>
<evidence type="ECO:0000259" key="2">
    <source>
        <dbReference type="Pfam" id="PF04909"/>
    </source>
</evidence>
<dbReference type="SUPFAM" id="SSF51556">
    <property type="entry name" value="Metallo-dependent hydrolases"/>
    <property type="match status" value="1"/>
</dbReference>
<dbReference type="InterPro" id="IPR032465">
    <property type="entry name" value="ACMSD"/>
</dbReference>
<sequence length="328" mass="35408">MIIDAHAHIIPRSFPDATGFPRMIATERDDVRRLMFGRTDFLASAVFYTVDDRIAAMDAAGVDEEVLSPMPPLLNFSLGAAQGRDLFRYVNEMMSDVVVLGQGRIHGLGVVPLQDPDLASAELARVAALGLRGVEVSSHVNGVPIGDARFVDFFREIARLGMSVFVHAMPRLDEVGLAEDLRASVGVGIEGARGAASLILGPVGAVCAHSRVTLSHAGGGLPAMLPRADYFWAHADPSTRSAEPPSVRARRFVYDSMAFDPRTLRYVIDYLGADRIVLGTDFPAMERPERLDELLTAVDASARERDLIGAANARTFLGQAARIPGSMR</sequence>
<dbReference type="Gene3D" id="3.20.20.140">
    <property type="entry name" value="Metal-dependent hydrolases"/>
    <property type="match status" value="1"/>
</dbReference>
<reference evidence="3 4" key="1">
    <citation type="journal article" date="2019" name="Int. J. Syst. Evol. Microbiol.">
        <title>The Global Catalogue of Microorganisms (GCM) 10K type strain sequencing project: providing services to taxonomists for standard genome sequencing and annotation.</title>
        <authorList>
            <consortium name="The Broad Institute Genomics Platform"/>
            <consortium name="The Broad Institute Genome Sequencing Center for Infectious Disease"/>
            <person name="Wu L."/>
            <person name="Ma J."/>
        </authorList>
    </citation>
    <scope>NUCLEOTIDE SEQUENCE [LARGE SCALE GENOMIC DNA]</scope>
    <source>
        <strain evidence="3 4">JCM 15577</strain>
    </source>
</reference>
<dbReference type="PANTHER" id="PTHR21240">
    <property type="entry name" value="2-AMINO-3-CARBOXYLMUCONATE-6-SEMIALDEHYDE DECARBOXYLASE"/>
    <property type="match status" value="1"/>
</dbReference>
<proteinExistence type="predicted"/>
<name>A0ABN2I081_9MICO</name>